<dbReference type="VEuPathDB" id="FungiDB:UREG_07033"/>
<dbReference type="HOGENOM" id="CLU_021768_3_0_1"/>
<gene>
    <name evidence="2" type="ORF">UREG_07033</name>
</gene>
<dbReference type="eggNOG" id="ENOG502RMIK">
    <property type="taxonomic scope" value="Eukaryota"/>
</dbReference>
<dbReference type="InterPro" id="IPR002575">
    <property type="entry name" value="Aminoglycoside_PTrfase"/>
</dbReference>
<dbReference type="KEGG" id="ure:UREG_07033"/>
<protein>
    <recommendedName>
        <fullName evidence="1">Aminoglycoside phosphotransferase domain-containing protein</fullName>
    </recommendedName>
</protein>
<dbReference type="OMA" id="WEYTMTW"/>
<dbReference type="PANTHER" id="PTHR21310:SF55">
    <property type="entry name" value="AMINOGLYCOSIDE PHOSPHOTRANSFERASE DOMAIN-CONTAINING PROTEIN"/>
    <property type="match status" value="1"/>
</dbReference>
<name>C4JXY2_UNCRE</name>
<dbReference type="OrthoDB" id="2906425at2759"/>
<dbReference type="RefSeq" id="XP_002582260.1">
    <property type="nucleotide sequence ID" value="XM_002582214.1"/>
</dbReference>
<dbReference type="InParanoid" id="C4JXY2"/>
<dbReference type="PANTHER" id="PTHR21310">
    <property type="entry name" value="AMINOGLYCOSIDE PHOSPHOTRANSFERASE-RELATED-RELATED"/>
    <property type="match status" value="1"/>
</dbReference>
<dbReference type="InterPro" id="IPR011009">
    <property type="entry name" value="Kinase-like_dom_sf"/>
</dbReference>
<dbReference type="Proteomes" id="UP000002058">
    <property type="component" value="Unassembled WGS sequence"/>
</dbReference>
<organism evidence="2 3">
    <name type="scientific">Uncinocarpus reesii (strain UAMH 1704)</name>
    <dbReference type="NCBI Taxonomy" id="336963"/>
    <lineage>
        <taxon>Eukaryota</taxon>
        <taxon>Fungi</taxon>
        <taxon>Dikarya</taxon>
        <taxon>Ascomycota</taxon>
        <taxon>Pezizomycotina</taxon>
        <taxon>Eurotiomycetes</taxon>
        <taxon>Eurotiomycetidae</taxon>
        <taxon>Onygenales</taxon>
        <taxon>Onygenaceae</taxon>
        <taxon>Uncinocarpus</taxon>
    </lineage>
</organism>
<sequence>MCNDRKRPKRFLPSLSRTSIYKLLVPPIVRLARRLRPRLGPRVILLTPNLIVKYGAAEVYSEACAIDYISKNTSIPVPKLIAVFQTRDGTTYMLMARCPGVPLQGIIHQLTPTERQNAFAQLRGYVDELRALEPPQPGRVGSITYGPLEDDRILDGPCGPFENVSAFHRAMRLDAEIPSGHEECDTVISMQNRREYAIKCTHGDLSLRHVHYLDGKITGVIDWESAGWLPDYWEYTMTWDSFWDAPGLRANIPAFLDPFPEELEMEQARIRLFRGRN</sequence>
<accession>C4JXY2</accession>
<dbReference type="GeneID" id="8440608"/>
<feature type="domain" description="Aminoglycoside phosphotransferase" evidence="1">
    <location>
        <begin position="56"/>
        <end position="248"/>
    </location>
</feature>
<reference evidence="3" key="1">
    <citation type="journal article" date="2009" name="Genome Res.">
        <title>Comparative genomic analyses of the human fungal pathogens Coccidioides and their relatives.</title>
        <authorList>
            <person name="Sharpton T.J."/>
            <person name="Stajich J.E."/>
            <person name="Rounsley S.D."/>
            <person name="Gardner M.J."/>
            <person name="Wortman J.R."/>
            <person name="Jordar V.S."/>
            <person name="Maiti R."/>
            <person name="Kodira C.D."/>
            <person name="Neafsey D.E."/>
            <person name="Zeng Q."/>
            <person name="Hung C.-Y."/>
            <person name="McMahan C."/>
            <person name="Muszewska A."/>
            <person name="Grynberg M."/>
            <person name="Mandel M.A."/>
            <person name="Kellner E.M."/>
            <person name="Barker B.M."/>
            <person name="Galgiani J.N."/>
            <person name="Orbach M.J."/>
            <person name="Kirkland T.N."/>
            <person name="Cole G.T."/>
            <person name="Henn M.R."/>
            <person name="Birren B.W."/>
            <person name="Taylor J.W."/>
        </authorList>
    </citation>
    <scope>NUCLEOTIDE SEQUENCE [LARGE SCALE GENOMIC DNA]</scope>
    <source>
        <strain evidence="3">UAMH 1704</strain>
    </source>
</reference>
<evidence type="ECO:0000313" key="2">
    <source>
        <dbReference type="EMBL" id="EEP82168.1"/>
    </source>
</evidence>
<proteinExistence type="predicted"/>
<keyword evidence="3" id="KW-1185">Reference proteome</keyword>
<dbReference type="AlphaFoldDB" id="C4JXY2"/>
<dbReference type="SUPFAM" id="SSF56112">
    <property type="entry name" value="Protein kinase-like (PK-like)"/>
    <property type="match status" value="1"/>
</dbReference>
<evidence type="ECO:0000259" key="1">
    <source>
        <dbReference type="Pfam" id="PF01636"/>
    </source>
</evidence>
<dbReference type="EMBL" id="CH476619">
    <property type="protein sequence ID" value="EEP82168.1"/>
    <property type="molecule type" value="Genomic_DNA"/>
</dbReference>
<dbReference type="InterPro" id="IPR051678">
    <property type="entry name" value="AGP_Transferase"/>
</dbReference>
<evidence type="ECO:0000313" key="3">
    <source>
        <dbReference type="Proteomes" id="UP000002058"/>
    </source>
</evidence>
<dbReference type="Gene3D" id="3.90.1200.10">
    <property type="match status" value="1"/>
</dbReference>
<dbReference type="Pfam" id="PF01636">
    <property type="entry name" value="APH"/>
    <property type="match status" value="1"/>
</dbReference>